<gene>
    <name evidence="2" type="ORF">A3A57_01490</name>
</gene>
<evidence type="ECO:0000313" key="2">
    <source>
        <dbReference type="EMBL" id="OGY30745.1"/>
    </source>
</evidence>
<comment type="caution">
    <text evidence="2">The sequence shown here is derived from an EMBL/GenBank/DDBJ whole genome shotgun (WGS) entry which is preliminary data.</text>
</comment>
<evidence type="ECO:0000313" key="3">
    <source>
        <dbReference type="Proteomes" id="UP000179279"/>
    </source>
</evidence>
<name>A0A1G1WSM3_9BACT</name>
<proteinExistence type="predicted"/>
<feature type="domain" description="Peptidase S26" evidence="1">
    <location>
        <begin position="52"/>
        <end position="82"/>
    </location>
</feature>
<sequence length="85" mass="9641">MQPLFNPGDKVIVNRWAYLFSFPKPGDIVAFYDRDNRNKILLKKIEKASGKNLFVIGLNTNDSLDSSSFGTVNKNKIIGKFLAKY</sequence>
<protein>
    <recommendedName>
        <fullName evidence="1">Peptidase S26 domain-containing protein</fullName>
    </recommendedName>
</protein>
<dbReference type="CDD" id="cd06530">
    <property type="entry name" value="S26_SPase_I"/>
    <property type="match status" value="1"/>
</dbReference>
<organism evidence="2 3">
    <name type="scientific">Candidatus Woykebacteria bacterium RIFCSPLOWO2_01_FULL_41_12</name>
    <dbReference type="NCBI Taxonomy" id="1802604"/>
    <lineage>
        <taxon>Bacteria</taxon>
        <taxon>Candidatus Woykeibacteriota</taxon>
    </lineage>
</organism>
<dbReference type="SUPFAM" id="SSF51306">
    <property type="entry name" value="LexA/Signal peptidase"/>
    <property type="match status" value="1"/>
</dbReference>
<accession>A0A1G1WSM3</accession>
<dbReference type="AlphaFoldDB" id="A0A1G1WSM3"/>
<dbReference type="EMBL" id="MHDA01000043">
    <property type="protein sequence ID" value="OGY30745.1"/>
    <property type="molecule type" value="Genomic_DNA"/>
</dbReference>
<dbReference type="Proteomes" id="UP000179279">
    <property type="component" value="Unassembled WGS sequence"/>
</dbReference>
<dbReference type="GO" id="GO:0006465">
    <property type="term" value="P:signal peptide processing"/>
    <property type="evidence" value="ECO:0007669"/>
    <property type="project" value="InterPro"/>
</dbReference>
<reference evidence="2 3" key="1">
    <citation type="journal article" date="2016" name="Nat. Commun.">
        <title>Thousands of microbial genomes shed light on interconnected biogeochemical processes in an aquifer system.</title>
        <authorList>
            <person name="Anantharaman K."/>
            <person name="Brown C.T."/>
            <person name="Hug L.A."/>
            <person name="Sharon I."/>
            <person name="Castelle C.J."/>
            <person name="Probst A.J."/>
            <person name="Thomas B.C."/>
            <person name="Singh A."/>
            <person name="Wilkins M.J."/>
            <person name="Karaoz U."/>
            <person name="Brodie E.L."/>
            <person name="Williams K.H."/>
            <person name="Hubbard S.S."/>
            <person name="Banfield J.F."/>
        </authorList>
    </citation>
    <scope>NUCLEOTIDE SEQUENCE [LARGE SCALE GENOMIC DNA]</scope>
</reference>
<feature type="domain" description="Peptidase S26" evidence="1">
    <location>
        <begin position="1"/>
        <end position="45"/>
    </location>
</feature>
<dbReference type="Gene3D" id="2.10.109.10">
    <property type="entry name" value="Umud Fragment, subunit A"/>
    <property type="match status" value="1"/>
</dbReference>
<dbReference type="InterPro" id="IPR036286">
    <property type="entry name" value="LexA/Signal_pep-like_sf"/>
</dbReference>
<dbReference type="Pfam" id="PF10502">
    <property type="entry name" value="Peptidase_S26"/>
    <property type="match status" value="2"/>
</dbReference>
<dbReference type="GO" id="GO:0004252">
    <property type="term" value="F:serine-type endopeptidase activity"/>
    <property type="evidence" value="ECO:0007669"/>
    <property type="project" value="InterPro"/>
</dbReference>
<evidence type="ECO:0000259" key="1">
    <source>
        <dbReference type="Pfam" id="PF10502"/>
    </source>
</evidence>
<dbReference type="InterPro" id="IPR019533">
    <property type="entry name" value="Peptidase_S26"/>
</dbReference>